<dbReference type="GeneID" id="87946035"/>
<feature type="domain" description="Heterokaryon incompatibility" evidence="1">
    <location>
        <begin position="185"/>
        <end position="338"/>
    </location>
</feature>
<sequence>MTPTPNEAAAAASTTPDPECDVCQKIMQIFDLPFDEQLTVDMGEVGHLLTYDCDHTNWLRNARYMYGPVPRYETRKLQLVKWSHNTGAFLGVSYYKKSSSFWSTTRQFELVHRPDIPHHKGRGRVLDTQWIDINLIKTWRSECMDRHGLECDKSKIADMSSFRPEWLIDVVQGCVVPCDERTSRFLTLSYTWGQTKNFRTLKSNLEAVRQPGVLFSGPIASEVPLTIRNAIWLTEALGETRLWVDSLCIVQDDSSALAHDLRHMHLIFASSFLTLIAEDGQNAGHGLRGLHGISPPRAMEQHVVPLAGGERLATMGNFEPGKEPEVYDYDQRMWTFQERMFAKRRLIFAKGSVKWQCNCVQWSEHVMSHAEADRHGQMMQDHLALSTSVPSLSCLHSLIVDFNRRNLTFDGDVSGAFSGISTYLEQRFPYGFIAGHPEIFFDISLLWHSSGRLRRRRPFEKSLEAPTTTGPPSWSWMGWQGATYFPCDLEYEYPPLGDTGFTAPLTEWFILESPSAVRRQINSRWHEYKTASPSRLLEGWKATEFVPPSTWDAFNCTNNEFEPRFTPRHIPKTFYTHVSGPQRQKKFWYQVPTVDVGTLQSHGTEPHRQFQYIGCKTSRAFIKANYDADWESGRNKYISYLQDDSDATVGILKLPHSVDVASQQEAKVELVAIVKGWSTLLDEFSEKRKTRASWDRSQEDIQLTAEEEEAERKLMAFPEDDRHKPWQEEWDIHDKLKLDCCFVLWVEWKDGVAYRKGSGMVLADRWDELKEAEEIDLILG</sequence>
<evidence type="ECO:0000313" key="3">
    <source>
        <dbReference type="Proteomes" id="UP001322277"/>
    </source>
</evidence>
<dbReference type="PANTHER" id="PTHR33112:SF16">
    <property type="entry name" value="HETEROKARYON INCOMPATIBILITY DOMAIN-CONTAINING PROTEIN"/>
    <property type="match status" value="1"/>
</dbReference>
<dbReference type="EMBL" id="CP137310">
    <property type="protein sequence ID" value="WQF84518.1"/>
    <property type="molecule type" value="Genomic_DNA"/>
</dbReference>
<dbReference type="InterPro" id="IPR010730">
    <property type="entry name" value="HET"/>
</dbReference>
<name>A0AAX4IP55_9PEZI</name>
<evidence type="ECO:0000313" key="2">
    <source>
        <dbReference type="EMBL" id="WQF84518.1"/>
    </source>
</evidence>
<protein>
    <submittedName>
        <fullName evidence="2">Heterokaryon incompatibility</fullName>
    </submittedName>
</protein>
<gene>
    <name evidence="2" type="ORF">CDEST_09532</name>
</gene>
<dbReference type="KEGG" id="cdet:87946035"/>
<dbReference type="Proteomes" id="UP001322277">
    <property type="component" value="Chromosome 6"/>
</dbReference>
<dbReference type="RefSeq" id="XP_062781742.1">
    <property type="nucleotide sequence ID" value="XM_062925691.1"/>
</dbReference>
<dbReference type="Pfam" id="PF06985">
    <property type="entry name" value="HET"/>
    <property type="match status" value="1"/>
</dbReference>
<dbReference type="PANTHER" id="PTHR33112">
    <property type="entry name" value="DOMAIN PROTEIN, PUTATIVE-RELATED"/>
    <property type="match status" value="1"/>
</dbReference>
<accession>A0AAX4IP55</accession>
<reference evidence="3" key="1">
    <citation type="journal article" date="2023" name="bioRxiv">
        <title>Complete genome of the Medicago anthracnose fungus, Colletotrichum destructivum, reveals a mini-chromosome-like region within a core chromosome.</title>
        <authorList>
            <person name="Lapalu N."/>
            <person name="Simon A."/>
            <person name="Lu A."/>
            <person name="Plaumann P.-L."/>
            <person name="Amselem J."/>
            <person name="Pigne S."/>
            <person name="Auger A."/>
            <person name="Koch C."/>
            <person name="Dallery J.-F."/>
            <person name="O'Connell R.J."/>
        </authorList>
    </citation>
    <scope>NUCLEOTIDE SEQUENCE [LARGE SCALE GENOMIC DNA]</scope>
    <source>
        <strain evidence="3">CBS 520.97</strain>
    </source>
</reference>
<proteinExistence type="predicted"/>
<keyword evidence="3" id="KW-1185">Reference proteome</keyword>
<dbReference type="AlphaFoldDB" id="A0AAX4IP55"/>
<organism evidence="2 3">
    <name type="scientific">Colletotrichum destructivum</name>
    <dbReference type="NCBI Taxonomy" id="34406"/>
    <lineage>
        <taxon>Eukaryota</taxon>
        <taxon>Fungi</taxon>
        <taxon>Dikarya</taxon>
        <taxon>Ascomycota</taxon>
        <taxon>Pezizomycotina</taxon>
        <taxon>Sordariomycetes</taxon>
        <taxon>Hypocreomycetidae</taxon>
        <taxon>Glomerellales</taxon>
        <taxon>Glomerellaceae</taxon>
        <taxon>Colletotrichum</taxon>
        <taxon>Colletotrichum destructivum species complex</taxon>
    </lineage>
</organism>
<evidence type="ECO:0000259" key="1">
    <source>
        <dbReference type="Pfam" id="PF06985"/>
    </source>
</evidence>